<evidence type="ECO:0000256" key="9">
    <source>
        <dbReference type="ARBA" id="ARBA00022842"/>
    </source>
</evidence>
<reference evidence="18" key="3">
    <citation type="submission" date="2025-08" db="UniProtKB">
        <authorList>
            <consortium name="Ensembl"/>
        </authorList>
    </citation>
    <scope>IDENTIFICATION</scope>
</reference>
<evidence type="ECO:0000256" key="12">
    <source>
        <dbReference type="ARBA" id="ARBA00022932"/>
    </source>
</evidence>
<dbReference type="InterPro" id="IPR050951">
    <property type="entry name" value="Retrovirus_Pol_polyprotein"/>
</dbReference>
<dbReference type="Pfam" id="PF17921">
    <property type="entry name" value="Integrase_H2C2"/>
    <property type="match status" value="1"/>
</dbReference>
<proteinExistence type="predicted"/>
<dbReference type="PANTHER" id="PTHR37984:SF15">
    <property type="entry name" value="INTEGRASE CATALYTIC DOMAIN-CONTAINING PROTEIN"/>
    <property type="match status" value="1"/>
</dbReference>
<evidence type="ECO:0000313" key="18">
    <source>
        <dbReference type="Ensembl" id="ENSAMXP00000036353.1"/>
    </source>
</evidence>
<dbReference type="CDD" id="cd09274">
    <property type="entry name" value="RNase_HI_RT_Ty3"/>
    <property type="match status" value="1"/>
</dbReference>
<organism evidence="18 19">
    <name type="scientific">Astyanax mexicanus</name>
    <name type="common">Blind cave fish</name>
    <name type="synonym">Astyanax fasciatus mexicanus</name>
    <dbReference type="NCBI Taxonomy" id="7994"/>
    <lineage>
        <taxon>Eukaryota</taxon>
        <taxon>Metazoa</taxon>
        <taxon>Chordata</taxon>
        <taxon>Craniata</taxon>
        <taxon>Vertebrata</taxon>
        <taxon>Euteleostomi</taxon>
        <taxon>Actinopterygii</taxon>
        <taxon>Neopterygii</taxon>
        <taxon>Teleostei</taxon>
        <taxon>Ostariophysi</taxon>
        <taxon>Characiformes</taxon>
        <taxon>Characoidei</taxon>
        <taxon>Acestrorhamphidae</taxon>
        <taxon>Acestrorhamphinae</taxon>
        <taxon>Astyanax</taxon>
    </lineage>
</organism>
<name>A0A3B1J2C0_ASTMX</name>
<dbReference type="GO" id="GO:0003964">
    <property type="term" value="F:RNA-directed DNA polymerase activity"/>
    <property type="evidence" value="ECO:0007669"/>
    <property type="project" value="UniProtKB-KW"/>
</dbReference>
<dbReference type="FunFam" id="1.10.340.70:FF:000001">
    <property type="entry name" value="Retrovirus-related Pol polyprotein from transposon gypsy-like Protein"/>
    <property type="match status" value="1"/>
</dbReference>
<evidence type="ECO:0000256" key="4">
    <source>
        <dbReference type="ARBA" id="ARBA00022722"/>
    </source>
</evidence>
<keyword evidence="13" id="KW-0238">DNA-binding</keyword>
<keyword evidence="10" id="KW-0229">DNA integration</keyword>
<dbReference type="Gene3D" id="3.30.420.10">
    <property type="entry name" value="Ribonuclease H-like superfamily/Ribonuclease H"/>
    <property type="match status" value="1"/>
</dbReference>
<dbReference type="AlphaFoldDB" id="A0A3B1J2C0"/>
<dbReference type="Bgee" id="ENSAMXG00000036631">
    <property type="expression patterns" value="Expressed in intestine and 11 other cell types or tissues"/>
</dbReference>
<evidence type="ECO:0000256" key="10">
    <source>
        <dbReference type="ARBA" id="ARBA00022908"/>
    </source>
</evidence>
<dbReference type="GO" id="GO:0003677">
    <property type="term" value="F:DNA binding"/>
    <property type="evidence" value="ECO:0007669"/>
    <property type="project" value="UniProtKB-KW"/>
</dbReference>
<dbReference type="InterPro" id="IPR001584">
    <property type="entry name" value="Integrase_cat-core"/>
</dbReference>
<dbReference type="GO" id="GO:0004190">
    <property type="term" value="F:aspartic-type endopeptidase activity"/>
    <property type="evidence" value="ECO:0007669"/>
    <property type="project" value="UniProtKB-KW"/>
</dbReference>
<evidence type="ECO:0000256" key="16">
    <source>
        <dbReference type="SAM" id="MobiDB-lite"/>
    </source>
</evidence>
<keyword evidence="3" id="KW-0548">Nucleotidyltransferase</keyword>
<keyword evidence="9" id="KW-0460">Magnesium</keyword>
<reference evidence="19" key="2">
    <citation type="journal article" date="2014" name="Nat. Commun.">
        <title>The cavefish genome reveals candidate genes for eye loss.</title>
        <authorList>
            <person name="McGaugh S.E."/>
            <person name="Gross J.B."/>
            <person name="Aken B."/>
            <person name="Blin M."/>
            <person name="Borowsky R."/>
            <person name="Chalopin D."/>
            <person name="Hinaux H."/>
            <person name="Jeffery W.R."/>
            <person name="Keene A."/>
            <person name="Ma L."/>
            <person name="Minx P."/>
            <person name="Murphy D."/>
            <person name="O'Quin K.E."/>
            <person name="Retaux S."/>
            <person name="Rohner N."/>
            <person name="Searle S.M."/>
            <person name="Stahl B.A."/>
            <person name="Tabin C."/>
            <person name="Volff J.N."/>
            <person name="Yoshizawa M."/>
            <person name="Warren W.C."/>
        </authorList>
    </citation>
    <scope>NUCLEOTIDE SEQUENCE [LARGE SCALE GENOMIC DNA]</scope>
    <source>
        <strain evidence="19">female</strain>
    </source>
</reference>
<reference evidence="19" key="1">
    <citation type="submission" date="2013-03" db="EMBL/GenBank/DDBJ databases">
        <authorList>
            <person name="Jeffery W."/>
            <person name="Warren W."/>
            <person name="Wilson R.K."/>
        </authorList>
    </citation>
    <scope>NUCLEOTIDE SEQUENCE</scope>
    <source>
        <strain evidence="19">female</strain>
    </source>
</reference>
<dbReference type="Proteomes" id="UP000018467">
    <property type="component" value="Unassembled WGS sequence"/>
</dbReference>
<keyword evidence="8" id="KW-0378">Hydrolase</keyword>
<feature type="domain" description="Integrase catalytic" evidence="17">
    <location>
        <begin position="196"/>
        <end position="355"/>
    </location>
</feature>
<dbReference type="GO" id="GO:0004519">
    <property type="term" value="F:endonuclease activity"/>
    <property type="evidence" value="ECO:0007669"/>
    <property type="project" value="UniProtKB-KW"/>
</dbReference>
<evidence type="ECO:0000256" key="8">
    <source>
        <dbReference type="ARBA" id="ARBA00022801"/>
    </source>
</evidence>
<dbReference type="GO" id="GO:0006508">
    <property type="term" value="P:proteolysis"/>
    <property type="evidence" value="ECO:0007669"/>
    <property type="project" value="UniProtKB-KW"/>
</dbReference>
<dbReference type="InterPro" id="IPR041588">
    <property type="entry name" value="Integrase_H2C2"/>
</dbReference>
<evidence type="ECO:0000256" key="2">
    <source>
        <dbReference type="ARBA" id="ARBA00022679"/>
    </source>
</evidence>
<feature type="region of interest" description="Disordered" evidence="16">
    <location>
        <begin position="530"/>
        <end position="552"/>
    </location>
</feature>
<evidence type="ECO:0000256" key="15">
    <source>
        <dbReference type="ARBA" id="ARBA00039658"/>
    </source>
</evidence>
<evidence type="ECO:0000256" key="11">
    <source>
        <dbReference type="ARBA" id="ARBA00022918"/>
    </source>
</evidence>
<keyword evidence="1" id="KW-0645">Protease</keyword>
<keyword evidence="14" id="KW-0233">DNA recombination</keyword>
<keyword evidence="4" id="KW-0540">Nuclease</keyword>
<protein>
    <recommendedName>
        <fullName evidence="15">Gypsy retrotransposon integrase-like protein 1</fullName>
    </recommendedName>
</protein>
<evidence type="ECO:0000256" key="6">
    <source>
        <dbReference type="ARBA" id="ARBA00022750"/>
    </source>
</evidence>
<accession>A0A3B1J2C0</accession>
<evidence type="ECO:0000256" key="5">
    <source>
        <dbReference type="ARBA" id="ARBA00022723"/>
    </source>
</evidence>
<keyword evidence="12" id="KW-0239">DNA-directed DNA polymerase</keyword>
<dbReference type="Pfam" id="PF24626">
    <property type="entry name" value="SH3_Tf2-1"/>
    <property type="match status" value="1"/>
</dbReference>
<dbReference type="InParanoid" id="A0A3B1J2C0"/>
<dbReference type="InterPro" id="IPR036397">
    <property type="entry name" value="RNaseH_sf"/>
</dbReference>
<dbReference type="GeneTree" id="ENSGT00940000163772"/>
<evidence type="ECO:0000256" key="13">
    <source>
        <dbReference type="ARBA" id="ARBA00023125"/>
    </source>
</evidence>
<dbReference type="GO" id="GO:0015074">
    <property type="term" value="P:DNA integration"/>
    <property type="evidence" value="ECO:0007669"/>
    <property type="project" value="UniProtKB-KW"/>
</dbReference>
<dbReference type="Pfam" id="PF17917">
    <property type="entry name" value="RT_RNaseH"/>
    <property type="match status" value="1"/>
</dbReference>
<dbReference type="PANTHER" id="PTHR37984">
    <property type="entry name" value="PROTEIN CBG26694"/>
    <property type="match status" value="1"/>
</dbReference>
<dbReference type="STRING" id="7994.ENSAMXP00000036353"/>
<keyword evidence="11" id="KW-0695">RNA-directed DNA polymerase</keyword>
<dbReference type="Pfam" id="PF00665">
    <property type="entry name" value="rve"/>
    <property type="match status" value="1"/>
</dbReference>
<dbReference type="GO" id="GO:0003887">
    <property type="term" value="F:DNA-directed DNA polymerase activity"/>
    <property type="evidence" value="ECO:0007669"/>
    <property type="project" value="UniProtKB-KW"/>
</dbReference>
<dbReference type="Ensembl" id="ENSAMXT00000054664.1">
    <property type="protein sequence ID" value="ENSAMXP00000036353.1"/>
    <property type="gene ID" value="ENSAMXG00000036631.1"/>
</dbReference>
<dbReference type="GO" id="GO:0006310">
    <property type="term" value="P:DNA recombination"/>
    <property type="evidence" value="ECO:0007669"/>
    <property type="project" value="UniProtKB-KW"/>
</dbReference>
<dbReference type="SUPFAM" id="SSF56672">
    <property type="entry name" value="DNA/RNA polymerases"/>
    <property type="match status" value="1"/>
</dbReference>
<evidence type="ECO:0000256" key="3">
    <source>
        <dbReference type="ARBA" id="ARBA00022695"/>
    </source>
</evidence>
<dbReference type="Gene3D" id="1.10.340.70">
    <property type="match status" value="1"/>
</dbReference>
<reference evidence="18" key="4">
    <citation type="submission" date="2025-09" db="UniProtKB">
        <authorList>
            <consortium name="Ensembl"/>
        </authorList>
    </citation>
    <scope>IDENTIFICATION</scope>
</reference>
<keyword evidence="6" id="KW-0064">Aspartyl protease</keyword>
<dbReference type="GO" id="GO:0046872">
    <property type="term" value="F:metal ion binding"/>
    <property type="evidence" value="ECO:0007669"/>
    <property type="project" value="UniProtKB-KW"/>
</dbReference>
<dbReference type="PROSITE" id="PS50994">
    <property type="entry name" value="INTEGRASE"/>
    <property type="match status" value="1"/>
</dbReference>
<dbReference type="InterPro" id="IPR012337">
    <property type="entry name" value="RNaseH-like_sf"/>
</dbReference>
<evidence type="ECO:0000256" key="14">
    <source>
        <dbReference type="ARBA" id="ARBA00023172"/>
    </source>
</evidence>
<keyword evidence="2" id="KW-0808">Transferase</keyword>
<evidence type="ECO:0000313" key="19">
    <source>
        <dbReference type="Proteomes" id="UP000018467"/>
    </source>
</evidence>
<evidence type="ECO:0000259" key="17">
    <source>
        <dbReference type="PROSITE" id="PS50994"/>
    </source>
</evidence>
<dbReference type="FunFam" id="3.30.420.10:FF:000032">
    <property type="entry name" value="Retrovirus-related Pol polyprotein from transposon 297-like Protein"/>
    <property type="match status" value="1"/>
</dbReference>
<keyword evidence="7" id="KW-0255">Endonuclease</keyword>
<evidence type="ECO:0000256" key="7">
    <source>
        <dbReference type="ARBA" id="ARBA00022759"/>
    </source>
</evidence>
<keyword evidence="19" id="KW-1185">Reference proteome</keyword>
<sequence>MALEEWRHWLEGAKHPFVVLTDHKNLEYLRTAKRLNSRQARWSLFFSRFQFSISFRPGHRNTKADALSRVFSTSDSVTQSAEAERILPPSVEIAVIRWELDDQIMEFNAGHPSSEDCPPDKTFVPSKFRDRLITWAHSSLSSGHPGVTRTLQLISSRYWWDTMRADVHAFVTSCSICAQCKTPKTLPAGKLMPLPVPERPWSHLAMDFVTDLPVSEGYTTILTVVDRFSRGVKFIPFTALPTAFQTAQAIYTHVFRHFGVPEDILSDRGPQFTSRVWRAFFEHLGVHVSLTSGFHPMSNGQCERVNQELGKFLRIYCFKYPTDWSHYLVWPEIAQNSLINSTSGLTPFQCVLGYQPPLAPWTVVSSDVPAVDDWMNRSERVWEETHRQVSEVLQRYKEQSDKHRGDTPHFQPGDRVWLSTRDFRFEGCCRKLLPKYIGPFRILSQINEVSYRVELPAQYKVNNSFHVSLLKRKVRCWNLAGEVAYCSTSLIGRVTVRRSVAGLLLGTCWILLFSLISTLATPASRHPDLGVVPDAPSPPQHPSARSPAHAALAGTAPPPLLPRLPLVLPVRRLGVAEVAPASLPLRLHQAGVLSGLVLKALLSLPHSALQTISSLPTTLPRTHHTLTSRTHLFTCHHPEALNIDYPHYKNPLHLHSVPSNRLVSPHY</sequence>
<evidence type="ECO:0000256" key="1">
    <source>
        <dbReference type="ARBA" id="ARBA00022670"/>
    </source>
</evidence>
<keyword evidence="5" id="KW-0479">Metal-binding</keyword>
<dbReference type="SUPFAM" id="SSF53098">
    <property type="entry name" value="Ribonuclease H-like"/>
    <property type="match status" value="1"/>
</dbReference>
<dbReference type="InterPro" id="IPR056924">
    <property type="entry name" value="SH3_Tf2-1"/>
</dbReference>
<dbReference type="InterPro" id="IPR041373">
    <property type="entry name" value="RT_RNaseH"/>
</dbReference>
<dbReference type="InterPro" id="IPR043502">
    <property type="entry name" value="DNA/RNA_pol_sf"/>
</dbReference>